<dbReference type="AlphaFoldDB" id="A0A644Y5S0"/>
<organism evidence="1">
    <name type="scientific">bioreactor metagenome</name>
    <dbReference type="NCBI Taxonomy" id="1076179"/>
    <lineage>
        <taxon>unclassified sequences</taxon>
        <taxon>metagenomes</taxon>
        <taxon>ecological metagenomes</taxon>
    </lineage>
</organism>
<protein>
    <submittedName>
        <fullName evidence="1">Uncharacterized protein</fullName>
    </submittedName>
</protein>
<dbReference type="EMBL" id="VSSQ01004082">
    <property type="protein sequence ID" value="MPM23649.1"/>
    <property type="molecule type" value="Genomic_DNA"/>
</dbReference>
<proteinExistence type="predicted"/>
<accession>A0A644Y5S0</accession>
<reference evidence="1" key="1">
    <citation type="submission" date="2019-08" db="EMBL/GenBank/DDBJ databases">
        <authorList>
            <person name="Kucharzyk K."/>
            <person name="Murdoch R.W."/>
            <person name="Higgins S."/>
            <person name="Loffler F."/>
        </authorList>
    </citation>
    <scope>NUCLEOTIDE SEQUENCE</scope>
</reference>
<sequence length="109" mass="12198">MYAADHVYLGNIIGKFIQAISFDLLQVHGPCSRFEIITPAVRTKFAVVYADIAGFEMEILVVPYSLAVQFLPDGGCHAGQNIDVRRAVEPYCFVCIYPFYHFIIGLHGK</sequence>
<evidence type="ECO:0000313" key="1">
    <source>
        <dbReference type="EMBL" id="MPM23649.1"/>
    </source>
</evidence>
<comment type="caution">
    <text evidence="1">The sequence shown here is derived from an EMBL/GenBank/DDBJ whole genome shotgun (WGS) entry which is preliminary data.</text>
</comment>
<gene>
    <name evidence="1" type="ORF">SDC9_70123</name>
</gene>
<name>A0A644Y5S0_9ZZZZ</name>